<proteinExistence type="predicted"/>
<evidence type="ECO:0000313" key="2">
    <source>
        <dbReference type="Proteomes" id="UP000250266"/>
    </source>
</evidence>
<reference evidence="1 2" key="1">
    <citation type="journal article" date="2016" name="Nat. Commun.">
        <title>Ectomycorrhizal ecology is imprinted in the genome of the dominant symbiotic fungus Cenococcum geophilum.</title>
        <authorList>
            <consortium name="DOE Joint Genome Institute"/>
            <person name="Peter M."/>
            <person name="Kohler A."/>
            <person name="Ohm R.A."/>
            <person name="Kuo A."/>
            <person name="Krutzmann J."/>
            <person name="Morin E."/>
            <person name="Arend M."/>
            <person name="Barry K.W."/>
            <person name="Binder M."/>
            <person name="Choi C."/>
            <person name="Clum A."/>
            <person name="Copeland A."/>
            <person name="Grisel N."/>
            <person name="Haridas S."/>
            <person name="Kipfer T."/>
            <person name="LaButti K."/>
            <person name="Lindquist E."/>
            <person name="Lipzen A."/>
            <person name="Maire R."/>
            <person name="Meier B."/>
            <person name="Mihaltcheva S."/>
            <person name="Molinier V."/>
            <person name="Murat C."/>
            <person name="Poggeler S."/>
            <person name="Quandt C.A."/>
            <person name="Sperisen C."/>
            <person name="Tritt A."/>
            <person name="Tisserant E."/>
            <person name="Crous P.W."/>
            <person name="Henrissat B."/>
            <person name="Nehls U."/>
            <person name="Egli S."/>
            <person name="Spatafora J.W."/>
            <person name="Grigoriev I.V."/>
            <person name="Martin F.M."/>
        </authorList>
    </citation>
    <scope>NUCLEOTIDE SEQUENCE [LARGE SCALE GENOMIC DNA]</scope>
    <source>
        <strain evidence="1 2">CBS 459.81</strain>
    </source>
</reference>
<accession>A0A8E2JGX4</accession>
<name>A0A8E2JGX4_9PEZI</name>
<dbReference type="PANTHER" id="PTHR32251">
    <property type="entry name" value="3-OXO-5-ALPHA-STEROID 4-DEHYDROGENASE"/>
    <property type="match status" value="1"/>
</dbReference>
<protein>
    <recommendedName>
        <fullName evidence="3">Steroid 5-alpha reductase C-terminal domain-containing protein</fullName>
    </recommendedName>
</protein>
<dbReference type="Pfam" id="PF06966">
    <property type="entry name" value="DUF1295"/>
    <property type="match status" value="1"/>
</dbReference>
<organism evidence="1 2">
    <name type="scientific">Lepidopterella palustris CBS 459.81</name>
    <dbReference type="NCBI Taxonomy" id="1314670"/>
    <lineage>
        <taxon>Eukaryota</taxon>
        <taxon>Fungi</taxon>
        <taxon>Dikarya</taxon>
        <taxon>Ascomycota</taxon>
        <taxon>Pezizomycotina</taxon>
        <taxon>Dothideomycetes</taxon>
        <taxon>Pleosporomycetidae</taxon>
        <taxon>Mytilinidiales</taxon>
        <taxon>Argynnaceae</taxon>
        <taxon>Lepidopterella</taxon>
    </lineage>
</organism>
<dbReference type="EMBL" id="KV744896">
    <property type="protein sequence ID" value="OCK82169.1"/>
    <property type="molecule type" value="Genomic_DNA"/>
</dbReference>
<gene>
    <name evidence="1" type="ORF">K432DRAFT_324702</name>
</gene>
<dbReference type="Gene3D" id="1.20.120.1630">
    <property type="match status" value="1"/>
</dbReference>
<dbReference type="AlphaFoldDB" id="A0A8E2JGX4"/>
<dbReference type="GO" id="GO:0016020">
    <property type="term" value="C:membrane"/>
    <property type="evidence" value="ECO:0007669"/>
    <property type="project" value="TreeGrafter"/>
</dbReference>
<dbReference type="InterPro" id="IPR010721">
    <property type="entry name" value="UstE-like"/>
</dbReference>
<sequence>MVYFKKSKKVDYVNRYDKSPTPIGRAVFVGLRAFDPFLQYSILAQGIGTSLLYHVGLTALPPGIPAHTGIFFIDGLQLSPYRLIILGMALGSAVKHCIWATTISGEGMYIPSAITVGAFNLAFNSLNTCLFICEQTSASTSSNARFPQLPLIVGGTMYTVGILTELIAEVQRKRFKSEPKNQGKPYTGGLWNLARHINYGAFTVWRAGYAIASAGWTWGALTGAFFFFDFATRGIPVLDDYCTKRYGQDWANFKVKVPSSLLPGIY</sequence>
<dbReference type="Proteomes" id="UP000250266">
    <property type="component" value="Unassembled WGS sequence"/>
</dbReference>
<keyword evidence="2" id="KW-1185">Reference proteome</keyword>
<dbReference type="OrthoDB" id="67965at2759"/>
<evidence type="ECO:0000313" key="1">
    <source>
        <dbReference type="EMBL" id="OCK82169.1"/>
    </source>
</evidence>
<dbReference type="PANTHER" id="PTHR32251:SF15">
    <property type="entry name" value="3-OXO-5-ALPHA-STEROID 4-DEHYDROGENASE (DUF1295)"/>
    <property type="match status" value="1"/>
</dbReference>
<evidence type="ECO:0008006" key="3">
    <source>
        <dbReference type="Google" id="ProtNLM"/>
    </source>
</evidence>